<evidence type="ECO:0000313" key="3">
    <source>
        <dbReference type="Proteomes" id="UP000479190"/>
    </source>
</evidence>
<name>A0A6H5HSP6_9HYME</name>
<sequence length="108" mass="11919">MKLLRVHNLCAVIILYTCDAQERAARLTLQLLLLLCEYTVSATSPVCVCELCVCKQESRSCSGLCCWLRLSSASHQAVFLSNTHIHTYIRATLCATDCSLECAGVYSI</sequence>
<proteinExistence type="predicted"/>
<evidence type="ECO:0008006" key="4">
    <source>
        <dbReference type="Google" id="ProtNLM"/>
    </source>
</evidence>
<keyword evidence="3" id="KW-1185">Reference proteome</keyword>
<organism evidence="2 3">
    <name type="scientific">Trichogramma brassicae</name>
    <dbReference type="NCBI Taxonomy" id="86971"/>
    <lineage>
        <taxon>Eukaryota</taxon>
        <taxon>Metazoa</taxon>
        <taxon>Ecdysozoa</taxon>
        <taxon>Arthropoda</taxon>
        <taxon>Hexapoda</taxon>
        <taxon>Insecta</taxon>
        <taxon>Pterygota</taxon>
        <taxon>Neoptera</taxon>
        <taxon>Endopterygota</taxon>
        <taxon>Hymenoptera</taxon>
        <taxon>Apocrita</taxon>
        <taxon>Proctotrupomorpha</taxon>
        <taxon>Chalcidoidea</taxon>
        <taxon>Trichogrammatidae</taxon>
        <taxon>Trichogramma</taxon>
    </lineage>
</organism>
<dbReference type="EMBL" id="CADCXV010000001">
    <property type="protein sequence ID" value="CAB0027771.1"/>
    <property type="molecule type" value="Genomic_DNA"/>
</dbReference>
<reference evidence="2 3" key="1">
    <citation type="submission" date="2020-02" db="EMBL/GenBank/DDBJ databases">
        <authorList>
            <person name="Ferguson B K."/>
        </authorList>
    </citation>
    <scope>NUCLEOTIDE SEQUENCE [LARGE SCALE GENOMIC DNA]</scope>
</reference>
<protein>
    <recommendedName>
        <fullName evidence="4">Secreted protein</fullName>
    </recommendedName>
</protein>
<keyword evidence="1" id="KW-0732">Signal</keyword>
<feature type="signal peptide" evidence="1">
    <location>
        <begin position="1"/>
        <end position="42"/>
    </location>
</feature>
<feature type="chain" id="PRO_5026155475" description="Secreted protein" evidence="1">
    <location>
        <begin position="43"/>
        <end position="108"/>
    </location>
</feature>
<dbReference type="AlphaFoldDB" id="A0A6H5HSP6"/>
<dbReference type="Proteomes" id="UP000479190">
    <property type="component" value="Unassembled WGS sequence"/>
</dbReference>
<evidence type="ECO:0000313" key="2">
    <source>
        <dbReference type="EMBL" id="CAB0027771.1"/>
    </source>
</evidence>
<evidence type="ECO:0000256" key="1">
    <source>
        <dbReference type="SAM" id="SignalP"/>
    </source>
</evidence>
<gene>
    <name evidence="2" type="ORF">TBRA_LOCUS1</name>
</gene>
<accession>A0A6H5HSP6</accession>